<evidence type="ECO:0000313" key="3">
    <source>
        <dbReference type="EMBL" id="KAA5614728.1"/>
    </source>
</evidence>
<evidence type="ECO:0000256" key="2">
    <source>
        <dbReference type="SAM" id="Phobius"/>
    </source>
</evidence>
<feature type="compositionally biased region" description="Basic and acidic residues" evidence="1">
    <location>
        <begin position="8"/>
        <end position="20"/>
    </location>
</feature>
<keyword evidence="2" id="KW-0472">Membrane</keyword>
<dbReference type="AlphaFoldDB" id="A0A5M6J548"/>
<dbReference type="Proteomes" id="UP000325255">
    <property type="component" value="Unassembled WGS sequence"/>
</dbReference>
<reference evidence="3 4" key="1">
    <citation type="submission" date="2019-09" db="EMBL/GenBank/DDBJ databases">
        <title>Genome sequence of Rhodovastum atsumiense, a diverse member of the Acetobacteraceae family of non-sulfur purple photosynthetic bacteria.</title>
        <authorList>
            <person name="Meyer T."/>
            <person name="Kyndt J."/>
        </authorList>
    </citation>
    <scope>NUCLEOTIDE SEQUENCE [LARGE SCALE GENOMIC DNA]</scope>
    <source>
        <strain evidence="3 4">DSM 21279</strain>
    </source>
</reference>
<organism evidence="3 4">
    <name type="scientific">Rhodovastum atsumiense</name>
    <dbReference type="NCBI Taxonomy" id="504468"/>
    <lineage>
        <taxon>Bacteria</taxon>
        <taxon>Pseudomonadati</taxon>
        <taxon>Pseudomonadota</taxon>
        <taxon>Alphaproteobacteria</taxon>
        <taxon>Acetobacterales</taxon>
        <taxon>Acetobacteraceae</taxon>
        <taxon>Rhodovastum</taxon>
    </lineage>
</organism>
<feature type="transmembrane region" description="Helical" evidence="2">
    <location>
        <begin position="24"/>
        <end position="42"/>
    </location>
</feature>
<comment type="caution">
    <text evidence="3">The sequence shown here is derived from an EMBL/GenBank/DDBJ whole genome shotgun (WGS) entry which is preliminary data.</text>
</comment>
<keyword evidence="4" id="KW-1185">Reference proteome</keyword>
<sequence>MPGTDRLGFNRDEEQQEADRQTSSLAGLAVALLIVVVSLLVVQRLATKAAIEDCLIAGRANCDLMLTGER</sequence>
<evidence type="ECO:0000256" key="1">
    <source>
        <dbReference type="SAM" id="MobiDB-lite"/>
    </source>
</evidence>
<protein>
    <submittedName>
        <fullName evidence="3">Uncharacterized protein</fullName>
    </submittedName>
</protein>
<evidence type="ECO:0000313" key="4">
    <source>
        <dbReference type="Proteomes" id="UP000325255"/>
    </source>
</evidence>
<feature type="region of interest" description="Disordered" evidence="1">
    <location>
        <begin position="1"/>
        <end position="20"/>
    </location>
</feature>
<dbReference type="RefSeq" id="WP_150038550.1">
    <property type="nucleotide sequence ID" value="NZ_OW485601.1"/>
</dbReference>
<name>A0A5M6J548_9PROT</name>
<gene>
    <name evidence="3" type="ORF">F1189_00955</name>
</gene>
<dbReference type="EMBL" id="VWPK01000001">
    <property type="protein sequence ID" value="KAA5614728.1"/>
    <property type="molecule type" value="Genomic_DNA"/>
</dbReference>
<keyword evidence="2" id="KW-0812">Transmembrane</keyword>
<proteinExistence type="predicted"/>
<accession>A0A5M6J548</accession>
<keyword evidence="2" id="KW-1133">Transmembrane helix</keyword>